<sequence>MTASDEKTLNTSRQERYLKAVELLDSAHSYTRLGGVHALVALTDEYLADESLSAEEKHTEGQRIVDVLCAYIRSPFELTSHYYELIREELTGFYADSPEKFSADRAAFREEAHIRQTLIEKISDHMRWSLAAGVAELAHGYPEHDCVVPGNWSEFTYDFSGSVFFYPVDFVRTFWGETANFAGCTYFSRVQFSGSFFAQGALFCRSNYHEDTAFNGSYYAGNADFSGSLYHGANDFMGNAYGETASFKGSVFDGWAGFTDSSYSGSADFSTSTYRAGCDFSSSHYRQQAIFKNSFYGGAAIFHQSVYRGNADFGFSVYADQSDFSGSSYCGMVRYLGSIYAQTVDAGACDYAQEPLFVSGTNEDDAACIFGSDQNTFAGVETEDLGLPTGCWFMRSAEVEYLAEHEQELSQILEEMRQTGDAGERKELRGRLRSFIHDVLTWRDSATQVGEGLTDRPMSAPDTPSSGDTEAAWDAWFREHMTPETP</sequence>
<evidence type="ECO:0000313" key="3">
    <source>
        <dbReference type="Proteomes" id="UP000270988"/>
    </source>
</evidence>
<organism evidence="2 3">
    <name type="scientific">Rothia dentocariosa</name>
    <dbReference type="NCBI Taxonomy" id="2047"/>
    <lineage>
        <taxon>Bacteria</taxon>
        <taxon>Bacillati</taxon>
        <taxon>Actinomycetota</taxon>
        <taxon>Actinomycetes</taxon>
        <taxon>Micrococcales</taxon>
        <taxon>Micrococcaceae</taxon>
        <taxon>Rothia</taxon>
    </lineage>
</organism>
<protein>
    <recommendedName>
        <fullName evidence="4">Pentapeptide repeat-containing protein</fullName>
    </recommendedName>
</protein>
<evidence type="ECO:0000256" key="1">
    <source>
        <dbReference type="SAM" id="MobiDB-lite"/>
    </source>
</evidence>
<evidence type="ECO:0008006" key="4">
    <source>
        <dbReference type="Google" id="ProtNLM"/>
    </source>
</evidence>
<proteinExistence type="predicted"/>
<gene>
    <name evidence="2" type="ORF">NCTC10918_01493</name>
</gene>
<accession>A0A448UWI3</accession>
<dbReference type="Proteomes" id="UP000270988">
    <property type="component" value="Chromosome"/>
</dbReference>
<reference evidence="2 3" key="1">
    <citation type="submission" date="2018-12" db="EMBL/GenBank/DDBJ databases">
        <authorList>
            <consortium name="Pathogen Informatics"/>
        </authorList>
    </citation>
    <scope>NUCLEOTIDE SEQUENCE [LARGE SCALE GENOMIC DNA]</scope>
    <source>
        <strain evidence="2 3">NCTC10918</strain>
    </source>
</reference>
<evidence type="ECO:0000313" key="2">
    <source>
        <dbReference type="EMBL" id="VEJ30216.1"/>
    </source>
</evidence>
<dbReference type="AlphaFoldDB" id="A0A448UWI3"/>
<dbReference type="EMBL" id="LR134521">
    <property type="protein sequence ID" value="VEJ30216.1"/>
    <property type="molecule type" value="Genomic_DNA"/>
</dbReference>
<name>A0A448UWI3_9MICC</name>
<feature type="region of interest" description="Disordered" evidence="1">
    <location>
        <begin position="448"/>
        <end position="474"/>
    </location>
</feature>